<evidence type="ECO:0000256" key="4">
    <source>
        <dbReference type="ARBA" id="ARBA00022670"/>
    </source>
</evidence>
<dbReference type="Pfam" id="PF00930">
    <property type="entry name" value="DPPIV_N"/>
    <property type="match status" value="1"/>
</dbReference>
<keyword evidence="5" id="KW-0812">Transmembrane</keyword>
<keyword evidence="7" id="KW-0720">Serine protease</keyword>
<proteinExistence type="inferred from homology"/>
<keyword evidence="9" id="KW-1133">Transmembrane helix</keyword>
<evidence type="ECO:0000259" key="15">
    <source>
        <dbReference type="Pfam" id="PF00930"/>
    </source>
</evidence>
<dbReference type="GO" id="GO:0008239">
    <property type="term" value="F:dipeptidyl-peptidase activity"/>
    <property type="evidence" value="ECO:0007669"/>
    <property type="project" value="TreeGrafter"/>
</dbReference>
<evidence type="ECO:0000256" key="5">
    <source>
        <dbReference type="ARBA" id="ARBA00022692"/>
    </source>
</evidence>
<dbReference type="SUPFAM" id="SSF82171">
    <property type="entry name" value="DPP6 N-terminal domain-like"/>
    <property type="match status" value="1"/>
</dbReference>
<dbReference type="PANTHER" id="PTHR11731">
    <property type="entry name" value="PROTEASE FAMILY S9B,C DIPEPTIDYL-PEPTIDASE IV-RELATED"/>
    <property type="match status" value="1"/>
</dbReference>
<evidence type="ECO:0000256" key="1">
    <source>
        <dbReference type="ARBA" id="ARBA00004606"/>
    </source>
</evidence>
<dbReference type="GO" id="GO:0012505">
    <property type="term" value="C:endomembrane system"/>
    <property type="evidence" value="ECO:0007669"/>
    <property type="project" value="UniProtKB-SubCell"/>
</dbReference>
<evidence type="ECO:0000256" key="6">
    <source>
        <dbReference type="ARBA" id="ARBA00022801"/>
    </source>
</evidence>
<dbReference type="FunFam" id="3.40.50.1820:FF:000003">
    <property type="entry name" value="Dipeptidyl peptidase 4"/>
    <property type="match status" value="1"/>
</dbReference>
<protein>
    <recommendedName>
        <fullName evidence="13">Venom dipeptidyl peptidase 4</fullName>
    </recommendedName>
</protein>
<evidence type="ECO:0000313" key="16">
    <source>
        <dbReference type="EMBL" id="RWS30556.1"/>
    </source>
</evidence>
<dbReference type="SUPFAM" id="SSF53474">
    <property type="entry name" value="alpha/beta-Hydrolases"/>
    <property type="match status" value="1"/>
</dbReference>
<evidence type="ECO:0000256" key="3">
    <source>
        <dbReference type="ARBA" id="ARBA00022438"/>
    </source>
</evidence>
<dbReference type="PANTHER" id="PTHR11731:SF200">
    <property type="entry name" value="DIPEPTIDYL PEPTIDASE 10, ISOFORM B"/>
    <property type="match status" value="1"/>
</dbReference>
<comment type="caution">
    <text evidence="16">The sequence shown here is derived from an EMBL/GenBank/DDBJ whole genome shotgun (WGS) entry which is preliminary data.</text>
</comment>
<evidence type="ECO:0000256" key="8">
    <source>
        <dbReference type="ARBA" id="ARBA00022968"/>
    </source>
</evidence>
<keyword evidence="10" id="KW-0472">Membrane</keyword>
<dbReference type="Gene3D" id="2.140.10.30">
    <property type="entry name" value="Dipeptidylpeptidase IV, N-terminal domain"/>
    <property type="match status" value="1"/>
</dbReference>
<accession>A0A443SSR3</accession>
<evidence type="ECO:0000259" key="14">
    <source>
        <dbReference type="Pfam" id="PF00326"/>
    </source>
</evidence>
<dbReference type="InterPro" id="IPR002469">
    <property type="entry name" value="Peptidase_S9B_N"/>
</dbReference>
<evidence type="ECO:0000256" key="11">
    <source>
        <dbReference type="ARBA" id="ARBA00023180"/>
    </source>
</evidence>
<dbReference type="OrthoDB" id="16520at2759"/>
<organism evidence="16 17">
    <name type="scientific">Leptotrombidium deliense</name>
    <dbReference type="NCBI Taxonomy" id="299467"/>
    <lineage>
        <taxon>Eukaryota</taxon>
        <taxon>Metazoa</taxon>
        <taxon>Ecdysozoa</taxon>
        <taxon>Arthropoda</taxon>
        <taxon>Chelicerata</taxon>
        <taxon>Arachnida</taxon>
        <taxon>Acari</taxon>
        <taxon>Acariformes</taxon>
        <taxon>Trombidiformes</taxon>
        <taxon>Prostigmata</taxon>
        <taxon>Anystina</taxon>
        <taxon>Parasitengona</taxon>
        <taxon>Trombiculoidea</taxon>
        <taxon>Trombiculidae</taxon>
        <taxon>Leptotrombidium</taxon>
    </lineage>
</organism>
<evidence type="ECO:0000256" key="9">
    <source>
        <dbReference type="ARBA" id="ARBA00022989"/>
    </source>
</evidence>
<dbReference type="GO" id="GO:0005886">
    <property type="term" value="C:plasma membrane"/>
    <property type="evidence" value="ECO:0007669"/>
    <property type="project" value="TreeGrafter"/>
</dbReference>
<dbReference type="VEuPathDB" id="VectorBase:LDEU001486"/>
<sequence>VFHYSYVAKYEVYNVSSGTTNAVEAPGGNLDLQHAEWGPTGSQLVSRTKLTLKIFVHQNNIYYYAKMGDNLKQLVKTGKEGVVFNGITDWLYGEKILKTNKAVWWAPDGNKLCFASFDDSKVDIMTYPKYNTFDDPNNLYPELVSLRYPKAGRPNPQVSIWISDLSDPLSIPGPRRLLPPSEIMGRDHYFTALSWIDTEKIAVVWMKREQNYSVVSLCNSEKGWVCEKHLELSVSGESNGWVELFDPPLITSDKRHYLLRLPMKDGDAGAFRQIAMITINGRVQNFVTQGSQEITQILAHHQNTRTLFYAATLPGLPGERHIFSIPDIHSSSPRIPNCLTCNQTERNCSYHDAVFSRNAEYFILQCLGPGVPWTEFRISRGNKIIMKTGFDVKAAEIVQQRAFPQLRTFRVPIDNGYYAEVKLVLPPSLREYEEIKFPLIVHIGSEPGEQEVSTKFAIDWGLYLASKRNFIYARIDVRGSRFQGDKLLHETWHKVASVEIDDYLKVISYLKSDLHFVDPIRTAIWGWAYGGYIAATSLVHANNNLFNCSTIVAPITNWLFVDSFTSERYFGQPWTQGGFVNYERADLSQKAINFKGKNIFILHGTADDAVHLQHSFTFMKALNDAGVVYQTQLYPDSNHYLEDVKYHLYRSMELYLFECFGLSENEDIIERQTTIKKRFGK</sequence>
<feature type="domain" description="Dipeptidylpeptidase IV N-terminal" evidence="15">
    <location>
        <begin position="2"/>
        <end position="373"/>
    </location>
</feature>
<feature type="domain" description="Peptidase S9 prolyl oligopeptidase catalytic" evidence="14">
    <location>
        <begin position="458"/>
        <end position="661"/>
    </location>
</feature>
<dbReference type="GO" id="GO:0006508">
    <property type="term" value="P:proteolysis"/>
    <property type="evidence" value="ECO:0007669"/>
    <property type="project" value="UniProtKB-KW"/>
</dbReference>
<evidence type="ECO:0000256" key="13">
    <source>
        <dbReference type="ARBA" id="ARBA00072929"/>
    </source>
</evidence>
<evidence type="ECO:0000313" key="17">
    <source>
        <dbReference type="Proteomes" id="UP000288716"/>
    </source>
</evidence>
<keyword evidence="11" id="KW-0325">Glycoprotein</keyword>
<dbReference type="InterPro" id="IPR029058">
    <property type="entry name" value="AB_hydrolase_fold"/>
</dbReference>
<dbReference type="InterPro" id="IPR050278">
    <property type="entry name" value="Serine_Prot_S9B/DPPIV"/>
</dbReference>
<gene>
    <name evidence="16" type="ORF">B4U80_04433</name>
</gene>
<evidence type="ECO:0000256" key="12">
    <source>
        <dbReference type="ARBA" id="ARBA00037847"/>
    </source>
</evidence>
<evidence type="ECO:0000256" key="2">
    <source>
        <dbReference type="ARBA" id="ARBA00010036"/>
    </source>
</evidence>
<name>A0A443SSR3_9ACAR</name>
<dbReference type="GO" id="GO:0004177">
    <property type="term" value="F:aminopeptidase activity"/>
    <property type="evidence" value="ECO:0007669"/>
    <property type="project" value="UniProtKB-KW"/>
</dbReference>
<reference evidence="16 17" key="1">
    <citation type="journal article" date="2018" name="Gigascience">
        <title>Genomes of trombidid mites reveal novel predicted allergens and laterally-transferred genes associated with secondary metabolism.</title>
        <authorList>
            <person name="Dong X."/>
            <person name="Chaisiri K."/>
            <person name="Xia D."/>
            <person name="Armstrong S.D."/>
            <person name="Fang Y."/>
            <person name="Donnelly M.J."/>
            <person name="Kadowaki T."/>
            <person name="McGarry J.W."/>
            <person name="Darby A.C."/>
            <person name="Makepeace B.L."/>
        </authorList>
    </citation>
    <scope>NUCLEOTIDE SEQUENCE [LARGE SCALE GENOMIC DNA]</scope>
    <source>
        <strain evidence="16">UoL-UT</strain>
    </source>
</reference>
<evidence type="ECO:0000256" key="10">
    <source>
        <dbReference type="ARBA" id="ARBA00023136"/>
    </source>
</evidence>
<dbReference type="Pfam" id="PF00326">
    <property type="entry name" value="Peptidase_S9"/>
    <property type="match status" value="1"/>
</dbReference>
<keyword evidence="4" id="KW-0645">Protease</keyword>
<keyword evidence="6" id="KW-0378">Hydrolase</keyword>
<dbReference type="AlphaFoldDB" id="A0A443SSR3"/>
<dbReference type="STRING" id="299467.A0A443SSR3"/>
<keyword evidence="8" id="KW-0735">Signal-anchor</keyword>
<keyword evidence="17" id="KW-1185">Reference proteome</keyword>
<dbReference type="InterPro" id="IPR001375">
    <property type="entry name" value="Peptidase_S9_cat"/>
</dbReference>
<keyword evidence="3" id="KW-0031">Aminopeptidase</keyword>
<feature type="non-terminal residue" evidence="16">
    <location>
        <position position="1"/>
    </location>
</feature>
<dbReference type="Gene3D" id="3.40.50.1820">
    <property type="entry name" value="alpha/beta hydrolase"/>
    <property type="match status" value="1"/>
</dbReference>
<comment type="similarity">
    <text evidence="2">Belongs to the peptidase S9B family. DPPIV subfamily.</text>
</comment>
<dbReference type="Proteomes" id="UP000288716">
    <property type="component" value="Unassembled WGS sequence"/>
</dbReference>
<dbReference type="EMBL" id="NCKV01000463">
    <property type="protein sequence ID" value="RWS30556.1"/>
    <property type="molecule type" value="Genomic_DNA"/>
</dbReference>
<dbReference type="GO" id="GO:0008236">
    <property type="term" value="F:serine-type peptidase activity"/>
    <property type="evidence" value="ECO:0007669"/>
    <property type="project" value="UniProtKB-KW"/>
</dbReference>
<comment type="subcellular location">
    <subcellularLocation>
        <location evidence="12">Endomembrane system</location>
        <topology evidence="12">Single-pass membrane protein</topology>
    </subcellularLocation>
    <subcellularLocation>
        <location evidence="1">Membrane</location>
        <topology evidence="1">Single-pass type II membrane protein</topology>
    </subcellularLocation>
</comment>
<evidence type="ECO:0000256" key="7">
    <source>
        <dbReference type="ARBA" id="ARBA00022825"/>
    </source>
</evidence>